<keyword evidence="6" id="KW-0677">Repeat</keyword>
<dbReference type="SUPFAM" id="SSF63825">
    <property type="entry name" value="YWTD domain"/>
    <property type="match status" value="2"/>
</dbReference>
<evidence type="ECO:0000256" key="3">
    <source>
        <dbReference type="ARBA" id="ARBA00022679"/>
    </source>
</evidence>
<evidence type="ECO:0000256" key="10">
    <source>
        <dbReference type="RuleBase" id="RU361228"/>
    </source>
</evidence>
<dbReference type="CDD" id="cd05819">
    <property type="entry name" value="NHL"/>
    <property type="match status" value="1"/>
</dbReference>
<sequence length="598" mass="66747">MSESIELRDRKRNARLLTNDSVNLVGLGPIIGYAQEPLLTLDQTCVPLVGILNDIREHVLVALQHTPAEPANGLTYDESAAIRLYTMEWIDADKSLYSILNRTLRTADRDSLKPWYKYLKLFLTALSKIPCEPQQVIWRGVRSNISDEFPTDALVTWWAFSSCTTSLRVLENDLYLGNVGARTLFSIEAFNARNIRYHSFFGDEDEMLMLPGTYMQVQSQFNPASDLYIVHLKQQIPNEMLLEPPFKNAWVDCNISLIESRWYRKKKFLISMGSLVTLAVIVIVTLGCVLGLRRISNTSSSGARQYGVTVAGGHGQGNATNQFDTPYGIFVDDDQTILIAEWGNDRIIQWKMSDTNGEVVAGGHGTGDRLDQLKGPIDVWIDNETDSIIICDRWNYRVVRWSRTNRTSQGKILVENIHCSGIAMDDQRYLYVSETDNSTVWRYEIGDKNGTLVAGGNGTGDGLNQLNTPYYIFVDQQQAVYVSDNSNHRIVKWNKGATTGVVVAGGHGNGDALEQLSLPEGLFVDNMGTLYVSEDGNDRVSRWPKGATQGTIIAGGNGHGGSANQLSRPDDLTLDRYGNLYVVDSGNYRVQRFSIKQT</sequence>
<dbReference type="GO" id="GO:0016779">
    <property type="term" value="F:nucleotidyltransferase activity"/>
    <property type="evidence" value="ECO:0007669"/>
    <property type="project" value="UniProtKB-KW"/>
</dbReference>
<dbReference type="Gene3D" id="2.40.10.500">
    <property type="match status" value="2"/>
</dbReference>
<dbReference type="InterPro" id="IPR001258">
    <property type="entry name" value="NHL_repeat"/>
</dbReference>
<organism evidence="12 13">
    <name type="scientific">Rotaria magnacalcarata</name>
    <dbReference type="NCBI Taxonomy" id="392030"/>
    <lineage>
        <taxon>Eukaryota</taxon>
        <taxon>Metazoa</taxon>
        <taxon>Spiralia</taxon>
        <taxon>Gnathifera</taxon>
        <taxon>Rotifera</taxon>
        <taxon>Eurotatoria</taxon>
        <taxon>Bdelloidea</taxon>
        <taxon>Philodinida</taxon>
        <taxon>Philodinidae</taxon>
        <taxon>Rotaria</taxon>
    </lineage>
</organism>
<evidence type="ECO:0000256" key="8">
    <source>
        <dbReference type="ARBA" id="ARBA00047597"/>
    </source>
</evidence>
<dbReference type="SUPFAM" id="SSF56399">
    <property type="entry name" value="ADP-ribosylation"/>
    <property type="match status" value="1"/>
</dbReference>
<evidence type="ECO:0000256" key="4">
    <source>
        <dbReference type="ARBA" id="ARBA00022695"/>
    </source>
</evidence>
<dbReference type="AlphaFoldDB" id="A0A814N4K8"/>
<dbReference type="Gene3D" id="2.120.10.30">
    <property type="entry name" value="TolB, C-terminal domain"/>
    <property type="match status" value="1"/>
</dbReference>
<proteinExistence type="inferred from homology"/>
<protein>
    <recommendedName>
        <fullName evidence="10">NAD(P)(+)--arginine ADP-ribosyltransferase</fullName>
        <ecNumber evidence="10">2.4.2.31</ecNumber>
    </recommendedName>
    <alternativeName>
        <fullName evidence="10">Mono(ADP-ribosyl)transferase</fullName>
    </alternativeName>
</protein>
<dbReference type="PROSITE" id="PS51125">
    <property type="entry name" value="NHL"/>
    <property type="match status" value="1"/>
</dbReference>
<dbReference type="Pfam" id="PF01129">
    <property type="entry name" value="ART"/>
    <property type="match status" value="1"/>
</dbReference>
<keyword evidence="10" id="KW-0520">NAD</keyword>
<keyword evidence="11" id="KW-0812">Transmembrane</keyword>
<keyword evidence="10" id="KW-0521">NADP</keyword>
<evidence type="ECO:0000256" key="6">
    <source>
        <dbReference type="ARBA" id="ARBA00022737"/>
    </source>
</evidence>
<evidence type="ECO:0000256" key="1">
    <source>
        <dbReference type="ARBA" id="ARBA00009558"/>
    </source>
</evidence>
<evidence type="ECO:0000256" key="7">
    <source>
        <dbReference type="ARBA" id="ARBA00023180"/>
    </source>
</evidence>
<dbReference type="EMBL" id="CAJNOV010002044">
    <property type="protein sequence ID" value="CAF1087098.1"/>
    <property type="molecule type" value="Genomic_DNA"/>
</dbReference>
<evidence type="ECO:0000256" key="5">
    <source>
        <dbReference type="ARBA" id="ARBA00022729"/>
    </source>
</evidence>
<feature type="transmembrane region" description="Helical" evidence="11">
    <location>
        <begin position="268"/>
        <end position="292"/>
    </location>
</feature>
<accession>A0A814N4K8</accession>
<keyword evidence="5" id="KW-0732">Signal</keyword>
<dbReference type="PROSITE" id="PS51996">
    <property type="entry name" value="TR_MART"/>
    <property type="match status" value="1"/>
</dbReference>
<name>A0A814N4K8_9BILA</name>
<evidence type="ECO:0000313" key="13">
    <source>
        <dbReference type="Proteomes" id="UP000663855"/>
    </source>
</evidence>
<keyword evidence="11" id="KW-0472">Membrane</keyword>
<dbReference type="EC" id="2.4.2.31" evidence="10"/>
<dbReference type="InterPro" id="IPR000768">
    <property type="entry name" value="ART"/>
</dbReference>
<dbReference type="GO" id="GO:0106274">
    <property type="term" value="F:NAD+-protein-arginine ADP-ribosyltransferase activity"/>
    <property type="evidence" value="ECO:0007669"/>
    <property type="project" value="UniProtKB-EC"/>
</dbReference>
<evidence type="ECO:0000256" key="11">
    <source>
        <dbReference type="SAM" id="Phobius"/>
    </source>
</evidence>
<comment type="similarity">
    <text evidence="1 10">Belongs to the Arg-specific ADP-ribosyltransferase family.</text>
</comment>
<feature type="repeat" description="NHL" evidence="9">
    <location>
        <begin position="559"/>
        <end position="596"/>
    </location>
</feature>
<gene>
    <name evidence="12" type="ORF">CJN711_LOCUS6480</name>
</gene>
<comment type="caution">
    <text evidence="12">The sequence shown here is derived from an EMBL/GenBank/DDBJ whole genome shotgun (WGS) entry which is preliminary data.</text>
</comment>
<keyword evidence="2 10" id="KW-0328">Glycosyltransferase</keyword>
<dbReference type="InterPro" id="IPR011042">
    <property type="entry name" value="6-blade_b-propeller_TolB-like"/>
</dbReference>
<evidence type="ECO:0000256" key="2">
    <source>
        <dbReference type="ARBA" id="ARBA00022676"/>
    </source>
</evidence>
<keyword evidence="4" id="KW-0548">Nucleotidyltransferase</keyword>
<dbReference type="PANTHER" id="PTHR10680:SF14">
    <property type="entry name" value="PEPTIDYL-GLYCINE ALPHA-AMIDATING MONOOXYGENASE"/>
    <property type="match status" value="1"/>
</dbReference>
<keyword evidence="7" id="KW-0325">Glycoprotein</keyword>
<keyword evidence="3 10" id="KW-0808">Transferase</keyword>
<keyword evidence="11" id="KW-1133">Transmembrane helix</keyword>
<dbReference type="GO" id="GO:0005576">
    <property type="term" value="C:extracellular region"/>
    <property type="evidence" value="ECO:0007669"/>
    <property type="project" value="TreeGrafter"/>
</dbReference>
<reference evidence="12" key="1">
    <citation type="submission" date="2021-02" db="EMBL/GenBank/DDBJ databases">
        <authorList>
            <person name="Nowell W R."/>
        </authorList>
    </citation>
    <scope>NUCLEOTIDE SEQUENCE</scope>
</reference>
<evidence type="ECO:0000256" key="9">
    <source>
        <dbReference type="PROSITE-ProRule" id="PRU00504"/>
    </source>
</evidence>
<comment type="catalytic activity">
    <reaction evidence="8 10">
        <text>L-arginyl-[protein] + NAD(+) = N(omega)-(ADP-D-ribosyl)-L-arginyl-[protein] + nicotinamide + H(+)</text>
        <dbReference type="Rhea" id="RHEA:19149"/>
        <dbReference type="Rhea" id="RHEA-COMP:10532"/>
        <dbReference type="Rhea" id="RHEA-COMP:15087"/>
        <dbReference type="ChEBI" id="CHEBI:15378"/>
        <dbReference type="ChEBI" id="CHEBI:17154"/>
        <dbReference type="ChEBI" id="CHEBI:29965"/>
        <dbReference type="ChEBI" id="CHEBI:57540"/>
        <dbReference type="ChEBI" id="CHEBI:142554"/>
        <dbReference type="EC" id="2.4.2.31"/>
    </reaction>
</comment>
<evidence type="ECO:0000313" key="12">
    <source>
        <dbReference type="EMBL" id="CAF1087098.1"/>
    </source>
</evidence>
<dbReference type="PANTHER" id="PTHR10680">
    <property type="entry name" value="PEPTIDYL-GLYCINE ALPHA-AMIDATING MONOOXYGENASE"/>
    <property type="match status" value="1"/>
</dbReference>
<dbReference type="Proteomes" id="UP000663855">
    <property type="component" value="Unassembled WGS sequence"/>
</dbReference>
<dbReference type="Gene3D" id="3.90.176.10">
    <property type="entry name" value="Toxin ADP-ribosyltransferase, Chain A, domain 1"/>
    <property type="match status" value="1"/>
</dbReference>